<evidence type="ECO:0000313" key="2">
    <source>
        <dbReference type="Proteomes" id="UP000769156"/>
    </source>
</evidence>
<name>A0A921LFA9_9FIRM</name>
<sequence>MQKKMWRHFVAAGVKIECSVEHTGYTWTGEGDVLKPEYGEETAFKMEFFMREESGKV</sequence>
<proteinExistence type="predicted"/>
<organism evidence="1 2">
    <name type="scientific">Lachnoclostridium phocaeense</name>
    <dbReference type="NCBI Taxonomy" id="1871021"/>
    <lineage>
        <taxon>Bacteria</taxon>
        <taxon>Bacillati</taxon>
        <taxon>Bacillota</taxon>
        <taxon>Clostridia</taxon>
        <taxon>Lachnospirales</taxon>
        <taxon>Lachnospiraceae</taxon>
    </lineage>
</organism>
<protein>
    <submittedName>
        <fullName evidence="1">Uncharacterized protein</fullName>
    </submittedName>
</protein>
<accession>A0A921LFA9</accession>
<dbReference type="Proteomes" id="UP000769156">
    <property type="component" value="Unassembled WGS sequence"/>
</dbReference>
<evidence type="ECO:0000313" key="1">
    <source>
        <dbReference type="EMBL" id="HJF93417.1"/>
    </source>
</evidence>
<comment type="caution">
    <text evidence="1">The sequence shown here is derived from an EMBL/GenBank/DDBJ whole genome shotgun (WGS) entry which is preliminary data.</text>
</comment>
<gene>
    <name evidence="1" type="ORF">K8V82_01305</name>
</gene>
<dbReference type="AlphaFoldDB" id="A0A921LFA9"/>
<dbReference type="EMBL" id="DYVY01000025">
    <property type="protein sequence ID" value="HJF93417.1"/>
    <property type="molecule type" value="Genomic_DNA"/>
</dbReference>
<reference evidence="1" key="2">
    <citation type="submission" date="2021-09" db="EMBL/GenBank/DDBJ databases">
        <authorList>
            <person name="Gilroy R."/>
        </authorList>
    </citation>
    <scope>NUCLEOTIDE SEQUENCE</scope>
    <source>
        <strain evidence="1">ChiSjej5B23-16112</strain>
    </source>
</reference>
<reference evidence="1" key="1">
    <citation type="journal article" date="2021" name="PeerJ">
        <title>Extensive microbial diversity within the chicken gut microbiome revealed by metagenomics and culture.</title>
        <authorList>
            <person name="Gilroy R."/>
            <person name="Ravi A."/>
            <person name="Getino M."/>
            <person name="Pursley I."/>
            <person name="Horton D.L."/>
            <person name="Alikhan N.F."/>
            <person name="Baker D."/>
            <person name="Gharbi K."/>
            <person name="Hall N."/>
            <person name="Watson M."/>
            <person name="Adriaenssens E.M."/>
            <person name="Foster-Nyarko E."/>
            <person name="Jarju S."/>
            <person name="Secka A."/>
            <person name="Antonio M."/>
            <person name="Oren A."/>
            <person name="Chaudhuri R.R."/>
            <person name="La Ragione R."/>
            <person name="Hildebrand F."/>
            <person name="Pallen M.J."/>
        </authorList>
    </citation>
    <scope>NUCLEOTIDE SEQUENCE</scope>
    <source>
        <strain evidence="1">ChiSjej5B23-16112</strain>
    </source>
</reference>